<dbReference type="GO" id="GO:0016042">
    <property type="term" value="P:lipid catabolic process"/>
    <property type="evidence" value="ECO:0007669"/>
    <property type="project" value="UniProtKB-KW"/>
</dbReference>
<dbReference type="EC" id="3.1.4.11" evidence="2"/>
<keyword evidence="10" id="KW-0807">Transducer</keyword>
<dbReference type="InterPro" id="IPR011993">
    <property type="entry name" value="PH-like_dom_sf"/>
</dbReference>
<keyword evidence="6" id="KW-0378">Hydrolase</keyword>
<dbReference type="PANTHER" id="PTHR10336">
    <property type="entry name" value="PHOSPHOINOSITIDE-SPECIFIC PHOSPHOLIPASE C FAMILY PROTEIN"/>
    <property type="match status" value="1"/>
</dbReference>
<keyword evidence="4" id="KW-0479">Metal-binding</keyword>
<dbReference type="EMBL" id="JBBHLL010000100">
    <property type="protein sequence ID" value="KAK7816749.1"/>
    <property type="molecule type" value="Genomic_DNA"/>
</dbReference>
<evidence type="ECO:0000259" key="13">
    <source>
        <dbReference type="PROSITE" id="PS50222"/>
    </source>
</evidence>
<dbReference type="SUPFAM" id="SSF47473">
    <property type="entry name" value="EF-hand"/>
    <property type="match status" value="1"/>
</dbReference>
<dbReference type="AlphaFoldDB" id="A0AAW0IR10"/>
<keyword evidence="3" id="KW-0597">Phosphoprotein</keyword>
<dbReference type="PROSITE" id="PS50003">
    <property type="entry name" value="PH_DOMAIN"/>
    <property type="match status" value="1"/>
</dbReference>
<dbReference type="PROSITE" id="PS50222">
    <property type="entry name" value="EF_HAND_2"/>
    <property type="match status" value="1"/>
</dbReference>
<accession>A0AAW0IR10</accession>
<evidence type="ECO:0000256" key="3">
    <source>
        <dbReference type="ARBA" id="ARBA00022553"/>
    </source>
</evidence>
<dbReference type="GO" id="GO:0004435">
    <property type="term" value="F:phosphatidylinositol-4,5-bisphosphate phospholipase C activity"/>
    <property type="evidence" value="ECO:0007669"/>
    <property type="project" value="UniProtKB-EC"/>
</dbReference>
<organism evidence="14 15">
    <name type="scientific">Myodes glareolus</name>
    <name type="common">Bank vole</name>
    <name type="synonym">Clethrionomys glareolus</name>
    <dbReference type="NCBI Taxonomy" id="447135"/>
    <lineage>
        <taxon>Eukaryota</taxon>
        <taxon>Metazoa</taxon>
        <taxon>Chordata</taxon>
        <taxon>Craniata</taxon>
        <taxon>Vertebrata</taxon>
        <taxon>Euteleostomi</taxon>
        <taxon>Mammalia</taxon>
        <taxon>Eutheria</taxon>
        <taxon>Euarchontoglires</taxon>
        <taxon>Glires</taxon>
        <taxon>Rodentia</taxon>
        <taxon>Myomorpha</taxon>
        <taxon>Muroidea</taxon>
        <taxon>Cricetidae</taxon>
        <taxon>Arvicolinae</taxon>
        <taxon>Myodes</taxon>
    </lineage>
</organism>
<gene>
    <name evidence="14" type="ORF">U0070_009274</name>
</gene>
<feature type="domain" description="EF-hand" evidence="13">
    <location>
        <begin position="120"/>
        <end position="155"/>
    </location>
</feature>
<dbReference type="InterPro" id="IPR039504">
    <property type="entry name" value="PLC-delta3_EF-hand"/>
</dbReference>
<feature type="domain" description="PH" evidence="12">
    <location>
        <begin position="1"/>
        <end position="65"/>
    </location>
</feature>
<name>A0AAW0IR10_MYOGA</name>
<dbReference type="FunFam" id="1.10.238.10:FF:000071">
    <property type="entry name" value="Phosphoinositide phospholipase C"/>
    <property type="match status" value="1"/>
</dbReference>
<dbReference type="InterPro" id="IPR011992">
    <property type="entry name" value="EF-hand-dom_pair"/>
</dbReference>
<comment type="caution">
    <text evidence="14">The sequence shown here is derived from an EMBL/GenBank/DDBJ whole genome shotgun (WGS) entry which is preliminary data.</text>
</comment>
<dbReference type="Gene3D" id="2.30.29.30">
    <property type="entry name" value="Pleckstrin-homology domain (PH domain)/Phosphotyrosine-binding domain (PTB)"/>
    <property type="match status" value="1"/>
</dbReference>
<evidence type="ECO:0000256" key="9">
    <source>
        <dbReference type="ARBA" id="ARBA00023098"/>
    </source>
</evidence>
<dbReference type="InterPro" id="IPR001192">
    <property type="entry name" value="PI-PLC_fam"/>
</dbReference>
<evidence type="ECO:0000256" key="5">
    <source>
        <dbReference type="ARBA" id="ARBA00022737"/>
    </source>
</evidence>
<evidence type="ECO:0000256" key="2">
    <source>
        <dbReference type="ARBA" id="ARBA00012368"/>
    </source>
</evidence>
<evidence type="ECO:0000256" key="8">
    <source>
        <dbReference type="ARBA" id="ARBA00022963"/>
    </source>
</evidence>
<proteinExistence type="predicted"/>
<keyword evidence="8" id="KW-0442">Lipid degradation</keyword>
<dbReference type="SUPFAM" id="SSF50729">
    <property type="entry name" value="PH domain-like"/>
    <property type="match status" value="1"/>
</dbReference>
<reference evidence="14 15" key="1">
    <citation type="journal article" date="2023" name="bioRxiv">
        <title>Conserved and derived expression patterns and positive selection on dental genes reveal complex evolutionary context of ever-growing rodent molars.</title>
        <authorList>
            <person name="Calamari Z.T."/>
            <person name="Song A."/>
            <person name="Cohen E."/>
            <person name="Akter M."/>
            <person name="Roy R.D."/>
            <person name="Hallikas O."/>
            <person name="Christensen M.M."/>
            <person name="Li P."/>
            <person name="Marangoni P."/>
            <person name="Jernvall J."/>
            <person name="Klein O.D."/>
        </authorList>
    </citation>
    <scope>NUCLEOTIDE SEQUENCE [LARGE SCALE GENOMIC DNA]</scope>
    <source>
        <strain evidence="14">V071</strain>
    </source>
</reference>
<dbReference type="PANTHER" id="PTHR10336:SF210">
    <property type="entry name" value="1-PHOSPHATIDYLINOSITOL 4,5-BISPHOSPHATE PHOSPHODIESTERASE DELTA-1"/>
    <property type="match status" value="1"/>
</dbReference>
<dbReference type="Gene3D" id="1.10.238.10">
    <property type="entry name" value="EF-hand"/>
    <property type="match status" value="2"/>
</dbReference>
<dbReference type="Proteomes" id="UP001488838">
    <property type="component" value="Unassembled WGS sequence"/>
</dbReference>
<dbReference type="GO" id="GO:0005509">
    <property type="term" value="F:calcium ion binding"/>
    <property type="evidence" value="ECO:0007669"/>
    <property type="project" value="InterPro"/>
</dbReference>
<dbReference type="InterPro" id="IPR001849">
    <property type="entry name" value="PH_domain"/>
</dbReference>
<protein>
    <recommendedName>
        <fullName evidence="2">phosphoinositide phospholipase C</fullName>
        <ecNumber evidence="2">3.1.4.11</ecNumber>
    </recommendedName>
</protein>
<evidence type="ECO:0000256" key="1">
    <source>
        <dbReference type="ARBA" id="ARBA00001913"/>
    </source>
</evidence>
<keyword evidence="5" id="KW-0677">Repeat</keyword>
<evidence type="ECO:0000313" key="15">
    <source>
        <dbReference type="Proteomes" id="UP001488838"/>
    </source>
</evidence>
<dbReference type="InterPro" id="IPR018247">
    <property type="entry name" value="EF_Hand_1_Ca_BS"/>
</dbReference>
<evidence type="ECO:0000256" key="7">
    <source>
        <dbReference type="ARBA" id="ARBA00022837"/>
    </source>
</evidence>
<dbReference type="GO" id="GO:0005886">
    <property type="term" value="C:plasma membrane"/>
    <property type="evidence" value="ECO:0007669"/>
    <property type="project" value="TreeGrafter"/>
</dbReference>
<keyword evidence="9" id="KW-0443">Lipid metabolism</keyword>
<dbReference type="SMART" id="SM00054">
    <property type="entry name" value="EFh"/>
    <property type="match status" value="2"/>
</dbReference>
<evidence type="ECO:0000256" key="6">
    <source>
        <dbReference type="ARBA" id="ARBA00022801"/>
    </source>
</evidence>
<dbReference type="FunFam" id="2.30.29.30:FF:000088">
    <property type="entry name" value="Phosphoinositide phospholipase C"/>
    <property type="match status" value="1"/>
</dbReference>
<comment type="cofactor">
    <cofactor evidence="1">
        <name>Ca(2+)</name>
        <dbReference type="ChEBI" id="CHEBI:29108"/>
    </cofactor>
</comment>
<dbReference type="Pfam" id="PF14788">
    <property type="entry name" value="EF-hand_10"/>
    <property type="match status" value="1"/>
</dbReference>
<evidence type="ECO:0000256" key="11">
    <source>
        <dbReference type="ARBA" id="ARBA00023674"/>
    </source>
</evidence>
<dbReference type="PROSITE" id="PS00018">
    <property type="entry name" value="EF_HAND_1"/>
    <property type="match status" value="2"/>
</dbReference>
<evidence type="ECO:0000259" key="12">
    <source>
        <dbReference type="PROSITE" id="PS50003"/>
    </source>
</evidence>
<comment type="catalytic activity">
    <reaction evidence="11">
        <text>a 1,2-diacyl-sn-glycero-3-phospho-(1D-myo-inositol-4,5-bisphosphate) + H2O = 1D-myo-inositol 1,4,5-trisphosphate + a 1,2-diacyl-sn-glycerol + H(+)</text>
        <dbReference type="Rhea" id="RHEA:33179"/>
        <dbReference type="ChEBI" id="CHEBI:15377"/>
        <dbReference type="ChEBI" id="CHEBI:15378"/>
        <dbReference type="ChEBI" id="CHEBI:17815"/>
        <dbReference type="ChEBI" id="CHEBI:58456"/>
        <dbReference type="ChEBI" id="CHEBI:203600"/>
        <dbReference type="EC" id="3.1.4.11"/>
    </reaction>
    <physiologicalReaction direction="left-to-right" evidence="11">
        <dbReference type="Rhea" id="RHEA:33180"/>
    </physiologicalReaction>
</comment>
<dbReference type="GO" id="GO:0035556">
    <property type="term" value="P:intracellular signal transduction"/>
    <property type="evidence" value="ECO:0007669"/>
    <property type="project" value="InterPro"/>
</dbReference>
<evidence type="ECO:0000256" key="4">
    <source>
        <dbReference type="ARBA" id="ARBA00022723"/>
    </source>
</evidence>
<keyword evidence="7" id="KW-0106">Calcium</keyword>
<dbReference type="InterPro" id="IPR002048">
    <property type="entry name" value="EF_hand_dom"/>
</dbReference>
<evidence type="ECO:0000256" key="10">
    <source>
        <dbReference type="ARBA" id="ARBA00023224"/>
    </source>
</evidence>
<sequence length="280" mass="31681">MVSIEDIQEVRMGHRTEGLEKFARDIPEDRCFSIVFKDQRNTLDLIAPSSADAQHWVQGLRKIIHHSGSMDQRQKLQQYPLGQGVPAGCGMCGGHCATGSCGFTWLGSWGHQAAVCFPDGLPSWIHSCLRKADKNKDNKMNFKELKDFLKELNIQVDDSYARKIFRECDHSQTDSLEDEEIETFYKMLTQRAEIDRIFAEAAGSAETLSVEKLVSFLQHQQREEAAGPALALSLIERYEPSETGEDPAIPEPHDWETLMELQTDRQTCWREPVPGSLISV</sequence>
<keyword evidence="15" id="KW-1185">Reference proteome</keyword>
<evidence type="ECO:0000313" key="14">
    <source>
        <dbReference type="EMBL" id="KAK7816749.1"/>
    </source>
</evidence>